<dbReference type="AlphaFoldDB" id="A0A0V8RQL6"/>
<comment type="caution">
    <text evidence="1">The sequence shown here is derived from an EMBL/GenBank/DDBJ whole genome shotgun (WGS) entry which is preliminary data.</text>
</comment>
<dbReference type="RefSeq" id="WP_007588076.1">
    <property type="nucleotide sequence ID" value="NZ_CP040006.1"/>
</dbReference>
<proteinExistence type="predicted"/>
<sequence length="71" mass="7824">MNTKIRTVSVHDTLFGRVANNLEVGQLSRAVEPWFADFHDSRVKQAIADLDEPARRGAAAEYLGLELSVVA</sequence>
<reference evidence="2 4" key="2">
    <citation type="submission" date="2017-12" db="EMBL/GenBank/DDBJ databases">
        <title>Phylogenetic diversity of female urinary microbiome.</title>
        <authorList>
            <person name="Thomas-White K."/>
            <person name="Wolfe A.J."/>
        </authorList>
    </citation>
    <scope>NUCLEOTIDE SEQUENCE [LARGE SCALE GENOMIC DNA]</scope>
    <source>
        <strain evidence="2 4">UMB0018</strain>
    </source>
</reference>
<dbReference type="EMBL" id="PKKM01000001">
    <property type="protein sequence ID" value="PKY65404.1"/>
    <property type="molecule type" value="Genomic_DNA"/>
</dbReference>
<dbReference type="Proteomes" id="UP000234198">
    <property type="component" value="Unassembled WGS sequence"/>
</dbReference>
<dbReference type="Proteomes" id="UP000054686">
    <property type="component" value="Unassembled WGS sequence"/>
</dbReference>
<dbReference type="OrthoDB" id="3255536at2"/>
<organism evidence="1 3">
    <name type="scientific">Schaalia odontolytica</name>
    <dbReference type="NCBI Taxonomy" id="1660"/>
    <lineage>
        <taxon>Bacteria</taxon>
        <taxon>Bacillati</taxon>
        <taxon>Actinomycetota</taxon>
        <taxon>Actinomycetes</taxon>
        <taxon>Actinomycetales</taxon>
        <taxon>Actinomycetaceae</taxon>
        <taxon>Schaalia</taxon>
    </lineage>
</organism>
<evidence type="ECO:0000313" key="4">
    <source>
        <dbReference type="Proteomes" id="UP000234198"/>
    </source>
</evidence>
<gene>
    <name evidence="1" type="ORF">APY09_08070</name>
    <name evidence="2" type="ORF">CYJ22_00475</name>
</gene>
<reference evidence="1 3" key="1">
    <citation type="submission" date="2015-10" db="EMBL/GenBank/DDBJ databases">
        <title>Draft Genome of Actinomyces odontolyticus subsp. actinosynbacter strain XH001.</title>
        <authorList>
            <person name="Mclean J.S."/>
            <person name="He X."/>
        </authorList>
    </citation>
    <scope>NUCLEOTIDE SEQUENCE [LARGE SCALE GENOMIC DNA]</scope>
    <source>
        <strain evidence="1 3">XH001</strain>
    </source>
</reference>
<evidence type="ECO:0000313" key="2">
    <source>
        <dbReference type="EMBL" id="PKY65404.1"/>
    </source>
</evidence>
<evidence type="ECO:0000313" key="3">
    <source>
        <dbReference type="Proteomes" id="UP000054686"/>
    </source>
</evidence>
<accession>A0A0V8RQL6</accession>
<evidence type="ECO:0000313" key="1">
    <source>
        <dbReference type="EMBL" id="KSW10455.1"/>
    </source>
</evidence>
<protein>
    <submittedName>
        <fullName evidence="1">Uncharacterized protein</fullName>
    </submittedName>
</protein>
<dbReference type="EMBL" id="LLVT01000003">
    <property type="protein sequence ID" value="KSW10455.1"/>
    <property type="molecule type" value="Genomic_DNA"/>
</dbReference>
<name>A0A0V8RQL6_9ACTO</name>